<sequence>VRLKQLSVFRYLRQPHSATTLKKWRGEESPSVLRRRGCQQLSAGSDSLFSASYLIIKITAREKRL</sequence>
<evidence type="ECO:0000313" key="2">
    <source>
        <dbReference type="Proteomes" id="UP000320293"/>
    </source>
</evidence>
<gene>
    <name evidence="1" type="ORF">EWV91_16440</name>
</gene>
<protein>
    <submittedName>
        <fullName evidence="1">Uncharacterized protein</fullName>
    </submittedName>
</protein>
<dbReference type="Proteomes" id="UP000320293">
    <property type="component" value="Unassembled WGS sequence"/>
</dbReference>
<name>A0A552FCV2_MICAE</name>
<organism evidence="1 2">
    <name type="scientific">Microcystis aeruginosa Ma_QC_Ca_00000000_S207</name>
    <dbReference type="NCBI Taxonomy" id="2486251"/>
    <lineage>
        <taxon>Bacteria</taxon>
        <taxon>Bacillati</taxon>
        <taxon>Cyanobacteriota</taxon>
        <taxon>Cyanophyceae</taxon>
        <taxon>Oscillatoriophycideae</taxon>
        <taxon>Chroococcales</taxon>
        <taxon>Microcystaceae</taxon>
        <taxon>Microcystis</taxon>
    </lineage>
</organism>
<dbReference type="AlphaFoldDB" id="A0A552FCV2"/>
<proteinExistence type="predicted"/>
<reference evidence="1 2" key="1">
    <citation type="submission" date="2019-01" db="EMBL/GenBank/DDBJ databases">
        <title>Coherence of Microcystis species and biogeography revealed through population genomics.</title>
        <authorList>
            <person name="Perez-Carrascal O.M."/>
            <person name="Terrat Y."/>
            <person name="Giani A."/>
            <person name="Fortin N."/>
            <person name="Tromas N."/>
            <person name="Shapiro B.J."/>
        </authorList>
    </citation>
    <scope>NUCLEOTIDE SEQUENCE [LARGE SCALE GENOMIC DNA]</scope>
    <source>
        <strain evidence="1">Ma_QC_Ca_00000000_S207</strain>
    </source>
</reference>
<comment type="caution">
    <text evidence="1">The sequence shown here is derived from an EMBL/GenBank/DDBJ whole genome shotgun (WGS) entry which is preliminary data.</text>
</comment>
<evidence type="ECO:0000313" key="1">
    <source>
        <dbReference type="EMBL" id="TRU44545.1"/>
    </source>
</evidence>
<accession>A0A552FCV2</accession>
<feature type="non-terminal residue" evidence="1">
    <location>
        <position position="1"/>
    </location>
</feature>
<dbReference type="EMBL" id="SFBF01000304">
    <property type="protein sequence ID" value="TRU44545.1"/>
    <property type="molecule type" value="Genomic_DNA"/>
</dbReference>